<evidence type="ECO:0000313" key="1">
    <source>
        <dbReference type="EnsemblMetazoa" id="ENSAATROPP011452"/>
    </source>
</evidence>
<protein>
    <submittedName>
        <fullName evidence="1">Uncharacterized protein</fullName>
    </submittedName>
</protein>
<dbReference type="EnsemblMetazoa" id="ENSAATROPT012615">
    <property type="protein sequence ID" value="ENSAATROPP011452"/>
    <property type="gene ID" value="ENSAATROPG010267"/>
</dbReference>
<organism evidence="1 2">
    <name type="scientific">Anopheles atroparvus</name>
    <name type="common">European mosquito</name>
    <dbReference type="NCBI Taxonomy" id="41427"/>
    <lineage>
        <taxon>Eukaryota</taxon>
        <taxon>Metazoa</taxon>
        <taxon>Ecdysozoa</taxon>
        <taxon>Arthropoda</taxon>
        <taxon>Hexapoda</taxon>
        <taxon>Insecta</taxon>
        <taxon>Pterygota</taxon>
        <taxon>Neoptera</taxon>
        <taxon>Endopterygota</taxon>
        <taxon>Diptera</taxon>
        <taxon>Nematocera</taxon>
        <taxon>Culicoidea</taxon>
        <taxon>Culicidae</taxon>
        <taxon>Anophelinae</taxon>
        <taxon>Anopheles</taxon>
    </lineage>
</organism>
<name>A0AAG5DJH9_ANOAO</name>
<evidence type="ECO:0000313" key="2">
    <source>
        <dbReference type="Proteomes" id="UP000075880"/>
    </source>
</evidence>
<dbReference type="Proteomes" id="UP000075880">
    <property type="component" value="Unassembled WGS sequence"/>
</dbReference>
<dbReference type="AlphaFoldDB" id="A0AAG5DJH9"/>
<reference evidence="1" key="1">
    <citation type="submission" date="2024-04" db="UniProtKB">
        <authorList>
            <consortium name="EnsemblMetazoa"/>
        </authorList>
    </citation>
    <scope>IDENTIFICATION</scope>
    <source>
        <strain evidence="1">EBRO</strain>
    </source>
</reference>
<sequence>MRKGNRVVPRIVYVRVSGMCEEAELQRHEHYFNHLHYELVRKTSLGFPFFYRVHEEKLKLAPKPLLHLCSVGILQHWRLDNSLVIRLVLCFHRNITVATGALARHVRSDRPHCIIDLYALESVNTTGTGYGAFFLITVQDSGRANTHCWLGRLRG</sequence>
<accession>A0AAG5DJH9</accession>
<proteinExistence type="predicted"/>
<keyword evidence="2" id="KW-1185">Reference proteome</keyword>